<dbReference type="AlphaFoldDB" id="A0A484ICB1"/>
<dbReference type="KEGG" id="nfn:NFRAN_2112"/>
<protein>
    <submittedName>
        <fullName evidence="1">Uncharacterized protein</fullName>
    </submittedName>
</protein>
<gene>
    <name evidence="1" type="ORF">NFRAN_2112</name>
</gene>
<keyword evidence="2" id="KW-1185">Reference proteome</keyword>
<evidence type="ECO:0000313" key="1">
    <source>
        <dbReference type="EMBL" id="VFJ14434.1"/>
    </source>
</evidence>
<evidence type="ECO:0000313" key="2">
    <source>
        <dbReference type="Proteomes" id="UP000294299"/>
    </source>
</evidence>
<accession>A0A484ICB1</accession>
<organism evidence="1 2">
    <name type="scientific">Candidatus Nitrosocosmicus franklandianus</name>
    <dbReference type="NCBI Taxonomy" id="1798806"/>
    <lineage>
        <taxon>Archaea</taxon>
        <taxon>Nitrososphaerota</taxon>
        <taxon>Nitrososphaeria</taxon>
        <taxon>Nitrososphaerales</taxon>
        <taxon>Nitrososphaeraceae</taxon>
        <taxon>Candidatus Nitrosocosmicus</taxon>
    </lineage>
</organism>
<dbReference type="Proteomes" id="UP000294299">
    <property type="component" value="Chromosome NFRAN"/>
</dbReference>
<name>A0A484ICB1_9ARCH</name>
<sequence>MYIQIFIRPDPIDRFEFYLFPVDTHLGIIKIPTDEITDDFGMNITEAVLTWMDRNQVLNSLQKAFSQIFKNYGKPRESEIRPVAYTTA</sequence>
<proteinExistence type="predicted"/>
<reference evidence="1 2" key="1">
    <citation type="submission" date="2019-02" db="EMBL/GenBank/DDBJ databases">
        <authorList>
            <person name="Lehtovirta-Morley E L."/>
        </authorList>
    </citation>
    <scope>NUCLEOTIDE SEQUENCE [LARGE SCALE GENOMIC DNA]</scope>
    <source>
        <strain evidence="1">NFRAN1</strain>
    </source>
</reference>
<dbReference type="EMBL" id="LR216287">
    <property type="protein sequence ID" value="VFJ14434.1"/>
    <property type="molecule type" value="Genomic_DNA"/>
</dbReference>